<dbReference type="InterPro" id="IPR001932">
    <property type="entry name" value="PPM-type_phosphatase-like_dom"/>
</dbReference>
<dbReference type="Pfam" id="PF00481">
    <property type="entry name" value="PP2C"/>
    <property type="match status" value="1"/>
</dbReference>
<gene>
    <name evidence="2" type="ORF">BRAA08T33737Z</name>
</gene>
<dbReference type="EMBL" id="LR031575">
    <property type="protein sequence ID" value="VDD04808.1"/>
    <property type="molecule type" value="Genomic_DNA"/>
</dbReference>
<feature type="domain" description="PPM-type phosphatase" evidence="1">
    <location>
        <begin position="31"/>
        <end position="97"/>
    </location>
</feature>
<dbReference type="Gene3D" id="3.60.40.10">
    <property type="entry name" value="PPM-type phosphatase domain"/>
    <property type="match status" value="1"/>
</dbReference>
<proteinExistence type="predicted"/>
<reference evidence="2" key="1">
    <citation type="submission" date="2018-11" db="EMBL/GenBank/DDBJ databases">
        <authorList>
            <consortium name="Genoscope - CEA"/>
            <person name="William W."/>
        </authorList>
    </citation>
    <scope>NUCLEOTIDE SEQUENCE</scope>
</reference>
<evidence type="ECO:0000313" key="2">
    <source>
        <dbReference type="EMBL" id="VDD04808.1"/>
    </source>
</evidence>
<sequence>MLTYNIVDGTIYQAPQLCSVFAARVVFDAKNQNKHSETKPPMRTATEALFSGFSSGTSALAALIFGSEGLFPHDSADGRAILCRNGEAIDMSRDHKPIYLP</sequence>
<evidence type="ECO:0000259" key="1">
    <source>
        <dbReference type="Pfam" id="PF00481"/>
    </source>
</evidence>
<organism evidence="2">
    <name type="scientific">Brassica campestris</name>
    <name type="common">Field mustard</name>
    <dbReference type="NCBI Taxonomy" id="3711"/>
    <lineage>
        <taxon>Eukaryota</taxon>
        <taxon>Viridiplantae</taxon>
        <taxon>Streptophyta</taxon>
        <taxon>Embryophyta</taxon>
        <taxon>Tracheophyta</taxon>
        <taxon>Spermatophyta</taxon>
        <taxon>Magnoliopsida</taxon>
        <taxon>eudicotyledons</taxon>
        <taxon>Gunneridae</taxon>
        <taxon>Pentapetalae</taxon>
        <taxon>rosids</taxon>
        <taxon>malvids</taxon>
        <taxon>Brassicales</taxon>
        <taxon>Brassicaceae</taxon>
        <taxon>Brassiceae</taxon>
        <taxon>Brassica</taxon>
    </lineage>
</organism>
<protein>
    <recommendedName>
        <fullName evidence="1">PPM-type phosphatase domain-containing protein</fullName>
    </recommendedName>
</protein>
<dbReference type="InterPro" id="IPR036457">
    <property type="entry name" value="PPM-type-like_dom_sf"/>
</dbReference>
<accession>A0A3P6BQI9</accession>
<name>A0A3P6BQI9_BRACM</name>
<dbReference type="SUPFAM" id="SSF81606">
    <property type="entry name" value="PP2C-like"/>
    <property type="match status" value="1"/>
</dbReference>
<dbReference type="AlphaFoldDB" id="A0A3P6BQI9"/>